<dbReference type="Gene3D" id="1.10.10.10">
    <property type="entry name" value="Winged helix-like DNA-binding domain superfamily/Winged helix DNA-binding domain"/>
    <property type="match status" value="1"/>
</dbReference>
<sequence length="396" mass="43829">MTNLFEKEKDSKNVVLKSNILCYFIQNGNSTTNDLAKEFNLSIPTMAKTINEMSAGGYVLEYGKLETGEGRRPNLYGLNPDSGYFIGVDMKQSSLSIGLMNFRGDLVDLIDDEPFSSDNTQASLDELCDRIVRFIEHIKVPREKVLNVNINISGRVNPDTGYSYSFYNFSEMPLNAYISEKVGCDVSVDNDSRAMAYGEYMQGCAKGEKNVLFLNLSWGLGLGIIIDGNLYKGKSGFSGEFGHMHAFDNEILCRCGKKGCLETEASGSAFYRIFKERIKNGETSILKTKNGEEITLLDLVKATNQEDPLCIDILEQIGHNLGMHVAGLINLFNPELVILGGTLSLTGDFILHAVRSAVLKYSLNLVNRDTQIRISKLKDRAGVLGACMLARNNILQ</sequence>
<dbReference type="Gene3D" id="3.30.420.40">
    <property type="match status" value="2"/>
</dbReference>
<dbReference type="Proteomes" id="UP000664265">
    <property type="component" value="Unassembled WGS sequence"/>
</dbReference>
<dbReference type="SUPFAM" id="SSF46785">
    <property type="entry name" value="Winged helix' DNA-binding domain"/>
    <property type="match status" value="1"/>
</dbReference>
<dbReference type="RefSeq" id="WP_107581492.1">
    <property type="nucleotide sequence ID" value="NZ_JAERMS010000001.1"/>
</dbReference>
<dbReference type="InterPro" id="IPR036388">
    <property type="entry name" value="WH-like_DNA-bd_sf"/>
</dbReference>
<evidence type="ECO:0000313" key="2">
    <source>
        <dbReference type="EMBL" id="MBO1362342.1"/>
    </source>
</evidence>
<evidence type="ECO:0000313" key="3">
    <source>
        <dbReference type="Proteomes" id="UP000664265"/>
    </source>
</evidence>
<dbReference type="PANTHER" id="PTHR18964:SF149">
    <property type="entry name" value="BIFUNCTIONAL UDP-N-ACETYLGLUCOSAMINE 2-EPIMERASE_N-ACETYLMANNOSAMINE KINASE"/>
    <property type="match status" value="1"/>
</dbReference>
<dbReference type="InterPro" id="IPR049874">
    <property type="entry name" value="ROK_cs"/>
</dbReference>
<reference evidence="2 3" key="1">
    <citation type="submission" date="2021-01" db="EMBL/GenBank/DDBJ databases">
        <title>Prevotella A2931 sp. nov.</title>
        <authorList>
            <person name="Buhl M."/>
            <person name="Oberhettinger P."/>
        </authorList>
    </citation>
    <scope>NUCLEOTIDE SEQUENCE [LARGE SCALE GENOMIC DNA]</scope>
    <source>
        <strain evidence="2 3">A2931</strain>
    </source>
</reference>
<dbReference type="Pfam" id="PF13412">
    <property type="entry name" value="HTH_24"/>
    <property type="match status" value="1"/>
</dbReference>
<accession>A0ABS3M2D2</accession>
<dbReference type="PROSITE" id="PS01125">
    <property type="entry name" value="ROK"/>
    <property type="match status" value="1"/>
</dbReference>
<proteinExistence type="inferred from homology"/>
<dbReference type="InterPro" id="IPR043129">
    <property type="entry name" value="ATPase_NBD"/>
</dbReference>
<dbReference type="EMBL" id="JAERMS010000001">
    <property type="protein sequence ID" value="MBO1362342.1"/>
    <property type="molecule type" value="Genomic_DNA"/>
</dbReference>
<organism evidence="2 3">
    <name type="scientific">Prevotella illustrans</name>
    <dbReference type="NCBI Taxonomy" id="2800387"/>
    <lineage>
        <taxon>Bacteria</taxon>
        <taxon>Pseudomonadati</taxon>
        <taxon>Bacteroidota</taxon>
        <taxon>Bacteroidia</taxon>
        <taxon>Bacteroidales</taxon>
        <taxon>Prevotellaceae</taxon>
        <taxon>Prevotella</taxon>
    </lineage>
</organism>
<dbReference type="PANTHER" id="PTHR18964">
    <property type="entry name" value="ROK (REPRESSOR, ORF, KINASE) FAMILY"/>
    <property type="match status" value="1"/>
</dbReference>
<protein>
    <submittedName>
        <fullName evidence="2">ROK family transcriptional regulator</fullName>
    </submittedName>
</protein>
<comment type="similarity">
    <text evidence="1">Belongs to the ROK (NagC/XylR) family.</text>
</comment>
<gene>
    <name evidence="2" type="ORF">JHU38_00845</name>
</gene>
<dbReference type="InterPro" id="IPR036390">
    <property type="entry name" value="WH_DNA-bd_sf"/>
</dbReference>
<dbReference type="Pfam" id="PF00480">
    <property type="entry name" value="ROK"/>
    <property type="match status" value="1"/>
</dbReference>
<dbReference type="SUPFAM" id="SSF53067">
    <property type="entry name" value="Actin-like ATPase domain"/>
    <property type="match status" value="1"/>
</dbReference>
<keyword evidence="3" id="KW-1185">Reference proteome</keyword>
<evidence type="ECO:0000256" key="1">
    <source>
        <dbReference type="ARBA" id="ARBA00006479"/>
    </source>
</evidence>
<name>A0ABS3M2D2_9BACT</name>
<comment type="caution">
    <text evidence="2">The sequence shown here is derived from an EMBL/GenBank/DDBJ whole genome shotgun (WGS) entry which is preliminary data.</text>
</comment>
<dbReference type="InterPro" id="IPR000600">
    <property type="entry name" value="ROK"/>
</dbReference>